<gene>
    <name evidence="2" type="ORF">SAMN04489834_2937</name>
</gene>
<reference evidence="3" key="1">
    <citation type="submission" date="2016-10" db="EMBL/GenBank/DDBJ databases">
        <authorList>
            <person name="Varghese N."/>
            <person name="Submissions S."/>
        </authorList>
    </citation>
    <scope>NUCLEOTIDE SEQUENCE [LARGE SCALE GENOMIC DNA]</scope>
    <source>
        <strain evidence="3">DSM 21772</strain>
    </source>
</reference>
<feature type="compositionally biased region" description="Basic and acidic residues" evidence="1">
    <location>
        <begin position="167"/>
        <end position="212"/>
    </location>
</feature>
<sequence length="267" mass="28187">MWITFRGMSVGCGSVGSGAAFGLETGLRSLVPRSLSRRGERSSADVETEAQPTWGSEPSRLGGWSPADLGVGAQPTWGEEPGRRVERRRGAARRLEGAPATEAPTSRETGCVSKGTTSGAHPGWSVGNRASVARSSLPQPTWGEGSRREERCPAHVRRGGRSTWGEGSRRWERGPVDVGSSRRGEKSTRGEVDVGRSRRGEKSTRGEVDAGRRKPTWGQAQPAGQVRLVPAAGLTGPTGVPGLTAERKPARPTRAGTGLRGRAPGAR</sequence>
<dbReference type="Proteomes" id="UP000181956">
    <property type="component" value="Chromosome I"/>
</dbReference>
<name>A0A1H1Y052_9MICO</name>
<evidence type="ECO:0000256" key="1">
    <source>
        <dbReference type="SAM" id="MobiDB-lite"/>
    </source>
</evidence>
<protein>
    <submittedName>
        <fullName evidence="2">Uncharacterized protein</fullName>
    </submittedName>
</protein>
<feature type="compositionally biased region" description="Polar residues" evidence="1">
    <location>
        <begin position="103"/>
        <end position="119"/>
    </location>
</feature>
<dbReference type="EMBL" id="LT629742">
    <property type="protein sequence ID" value="SDT14802.1"/>
    <property type="molecule type" value="Genomic_DNA"/>
</dbReference>
<proteinExistence type="predicted"/>
<feature type="region of interest" description="Disordered" evidence="1">
    <location>
        <begin position="29"/>
        <end position="267"/>
    </location>
</feature>
<evidence type="ECO:0000313" key="3">
    <source>
        <dbReference type="Proteomes" id="UP000181956"/>
    </source>
</evidence>
<accession>A0A1H1Y052</accession>
<feature type="compositionally biased region" description="Low complexity" evidence="1">
    <location>
        <begin position="230"/>
        <end position="244"/>
    </location>
</feature>
<evidence type="ECO:0000313" key="2">
    <source>
        <dbReference type="EMBL" id="SDT14802.1"/>
    </source>
</evidence>
<dbReference type="AlphaFoldDB" id="A0A1H1Y052"/>
<organism evidence="2 3">
    <name type="scientific">Microterricola viridarii</name>
    <dbReference type="NCBI Taxonomy" id="412690"/>
    <lineage>
        <taxon>Bacteria</taxon>
        <taxon>Bacillati</taxon>
        <taxon>Actinomycetota</taxon>
        <taxon>Actinomycetes</taxon>
        <taxon>Micrococcales</taxon>
        <taxon>Microbacteriaceae</taxon>
        <taxon>Microterricola</taxon>
    </lineage>
</organism>
<keyword evidence="3" id="KW-1185">Reference proteome</keyword>